<comment type="caution">
    <text evidence="2">The sequence shown here is derived from an EMBL/GenBank/DDBJ whole genome shotgun (WGS) entry which is preliminary data.</text>
</comment>
<organism evidence="2 3">
    <name type="scientific">Eisenbergiella tayi</name>
    <dbReference type="NCBI Taxonomy" id="1432052"/>
    <lineage>
        <taxon>Bacteria</taxon>
        <taxon>Bacillati</taxon>
        <taxon>Bacillota</taxon>
        <taxon>Clostridia</taxon>
        <taxon>Lachnospirales</taxon>
        <taxon>Lachnospiraceae</taxon>
        <taxon>Eisenbergiella</taxon>
    </lineage>
</organism>
<name>A0A1E3UN01_9FIRM</name>
<accession>A0A1E3UN01</accession>
<evidence type="ECO:0000313" key="1">
    <source>
        <dbReference type="EMBL" id="ODR45792.1"/>
    </source>
</evidence>
<dbReference type="EMBL" id="MEHA01000002">
    <property type="protein sequence ID" value="ODR54988.1"/>
    <property type="molecule type" value="Genomic_DNA"/>
</dbReference>
<dbReference type="RefSeq" id="WP_069409122.1">
    <property type="nucleotide sequence ID" value="NZ_DBFYTW010000023.1"/>
</dbReference>
<keyword evidence="4" id="KW-1185">Reference proteome</keyword>
<proteinExistence type="predicted"/>
<gene>
    <name evidence="2" type="ORF">BEI59_03430</name>
    <name evidence="1" type="ORF">BEI63_28860</name>
</gene>
<dbReference type="Proteomes" id="UP000094271">
    <property type="component" value="Unassembled WGS sequence"/>
</dbReference>
<dbReference type="OrthoDB" id="5136768at2"/>
<reference evidence="1 4" key="1">
    <citation type="submission" date="2016-08" db="EMBL/GenBank/DDBJ databases">
        <title>Characterization of Isolates of Eisenbergiella tayi Derived from Blood Cultures, Using Whole Genome Sequencing.</title>
        <authorList>
            <person name="Bernier A.-M."/>
            <person name="Burdz T."/>
            <person name="Wiebe D."/>
            <person name="Bernard K."/>
        </authorList>
    </citation>
    <scope>NUCLEOTIDE SEQUENCE [LARGE SCALE GENOMIC DNA]</scope>
    <source>
        <strain evidence="1 4">NML120146</strain>
    </source>
</reference>
<evidence type="ECO:0000313" key="2">
    <source>
        <dbReference type="EMBL" id="ODR54988.1"/>
    </source>
</evidence>
<dbReference type="Proteomes" id="UP000094869">
    <property type="component" value="Unassembled WGS sequence"/>
</dbReference>
<reference evidence="2 3" key="2">
    <citation type="submission" date="2016-08" db="EMBL/GenBank/DDBJ databases">
        <authorList>
            <person name="Seilhamer J.J."/>
        </authorList>
    </citation>
    <scope>NUCLEOTIDE SEQUENCE [LARGE SCALE GENOMIC DNA]</scope>
    <source>
        <strain evidence="2 3">NML150140-1</strain>
    </source>
</reference>
<evidence type="ECO:0000313" key="3">
    <source>
        <dbReference type="Proteomes" id="UP000094271"/>
    </source>
</evidence>
<evidence type="ECO:0000313" key="4">
    <source>
        <dbReference type="Proteomes" id="UP000094869"/>
    </source>
</evidence>
<dbReference type="AlphaFoldDB" id="A0A1E3UN01"/>
<dbReference type="EMBL" id="MEHD01000051">
    <property type="protein sequence ID" value="ODR45792.1"/>
    <property type="molecule type" value="Genomic_DNA"/>
</dbReference>
<sequence>MLLNDLNGLGRIEVTTIPMPDSVTVLTAAYTYSGSVLVTCRRKEDPDEADYYTLAVMNDDGTGFHVIFSGQIPQKKGANGIRFMPFADKTRVLLGDYVLECSPDIDSCMKASLIPLEYPWGIAEDPKTMAHWSEIIIAPDNQHISWTSLRSDNGAAAFTGKLVRKEDRYIIEKTNLISSGCFLKEEGGYLIPQPIRGGEVKQFVRGGTAISSVGAKEGSLADSVIQELLSEEVAQITHTPGYDETTMLSPDERLGLVMSARGSKGTSCAVFGLLPKPYGAYTSPGLIMPVYMYCVAGVRAFRRGNIGPILIDINRSMEERDYMGVNLCDPEEKWVYCSPMSWHPDSKRVMWPEILRESLSDEKPAPIRIRMARLLDYVPADTVPAAGTPDIIPYAGTYEDYKALSNQEVTGRIQGKSCGYMEVSQKGSSMAGGSAETVYVNFSDDGKTFWNGKEELTYGYQKETVYRADLELSGREQGEMKLQAVFSAMGQGPVRLLFDPDENGKPKSRGYSSYRGITWKIEDMEK</sequence>
<protein>
    <submittedName>
        <fullName evidence="2">Uncharacterized protein</fullName>
    </submittedName>
</protein>